<keyword evidence="2" id="KW-0472">Membrane</keyword>
<protein>
    <submittedName>
        <fullName evidence="3">Putative integral membrane protein</fullName>
    </submittedName>
</protein>
<gene>
    <name evidence="3" type="ORF">C882_1094</name>
</gene>
<sequence>MMEDGPGLGRAVAFGLMASAAFPIGVLIGLFWTPPRKIVAAVIAFGAGVLVCALSFELMEEAFETGTTLSTVAGFMLGALIYVVLDQITDRMAAKSSPKREGTEPFQVDEDAPPPKTDEQATVSGIAVLMGTALDGIPENAAIGVGIAAEEGPGLGIVLLGAVFLSNLPGAMSSTIGMKHEGRSATYILTAWGIVALACVASVILGFELLAGMPDAFQSALLALAAGGILAMLSDTMFPDAFRTGGPWVAMSTASGFALAFLLSRYAG</sequence>
<evidence type="ECO:0000256" key="2">
    <source>
        <dbReference type="SAM" id="Phobius"/>
    </source>
</evidence>
<feature type="transmembrane region" description="Helical" evidence="2">
    <location>
        <begin position="187"/>
        <end position="210"/>
    </location>
</feature>
<feature type="region of interest" description="Disordered" evidence="1">
    <location>
        <begin position="94"/>
        <end position="119"/>
    </location>
</feature>
<organism evidence="3 4">
    <name type="scientific">Caenispirillum salinarum AK4</name>
    <dbReference type="NCBI Taxonomy" id="1238182"/>
    <lineage>
        <taxon>Bacteria</taxon>
        <taxon>Pseudomonadati</taxon>
        <taxon>Pseudomonadota</taxon>
        <taxon>Alphaproteobacteria</taxon>
        <taxon>Rhodospirillales</taxon>
        <taxon>Novispirillaceae</taxon>
        <taxon>Caenispirillum</taxon>
    </lineage>
</organism>
<feature type="transmembrane region" description="Helical" evidence="2">
    <location>
        <begin position="216"/>
        <end position="233"/>
    </location>
</feature>
<evidence type="ECO:0000313" key="3">
    <source>
        <dbReference type="EMBL" id="EKV28093.1"/>
    </source>
</evidence>
<feature type="transmembrane region" description="Helical" evidence="2">
    <location>
        <begin position="245"/>
        <end position="267"/>
    </location>
</feature>
<feature type="transmembrane region" description="Helical" evidence="2">
    <location>
        <begin position="12"/>
        <end position="31"/>
    </location>
</feature>
<feature type="transmembrane region" description="Helical" evidence="2">
    <location>
        <begin position="38"/>
        <end position="56"/>
    </location>
</feature>
<comment type="caution">
    <text evidence="3">The sequence shown here is derived from an EMBL/GenBank/DDBJ whole genome shotgun (WGS) entry which is preliminary data.</text>
</comment>
<keyword evidence="4" id="KW-1185">Reference proteome</keyword>
<keyword evidence="2" id="KW-0812">Transmembrane</keyword>
<dbReference type="RefSeq" id="WP_009541750.1">
    <property type="nucleotide sequence ID" value="NZ_ANHY01000017.1"/>
</dbReference>
<reference evidence="3 4" key="1">
    <citation type="journal article" date="2013" name="Genome Announc.">
        <title>Draft Genome Sequence of an Alphaproteobacterium, Caenispirillum salinarum AK4(T), Isolated from a Solar Saltern.</title>
        <authorList>
            <person name="Khatri I."/>
            <person name="Singh A."/>
            <person name="Korpole S."/>
            <person name="Pinnaka A.K."/>
            <person name="Subramanian S."/>
        </authorList>
    </citation>
    <scope>NUCLEOTIDE SEQUENCE [LARGE SCALE GENOMIC DNA]</scope>
    <source>
        <strain evidence="3 4">AK4</strain>
    </source>
</reference>
<feature type="transmembrane region" description="Helical" evidence="2">
    <location>
        <begin position="68"/>
        <end position="85"/>
    </location>
</feature>
<dbReference type="STRING" id="1238182.C882_1094"/>
<proteinExistence type="predicted"/>
<name>K9HC25_9PROT</name>
<dbReference type="AlphaFoldDB" id="K9HC25"/>
<dbReference type="eggNOG" id="COG0428">
    <property type="taxonomic scope" value="Bacteria"/>
</dbReference>
<dbReference type="Proteomes" id="UP000009881">
    <property type="component" value="Unassembled WGS sequence"/>
</dbReference>
<evidence type="ECO:0000313" key="4">
    <source>
        <dbReference type="Proteomes" id="UP000009881"/>
    </source>
</evidence>
<dbReference type="EMBL" id="ANHY01000017">
    <property type="protein sequence ID" value="EKV28093.1"/>
    <property type="molecule type" value="Genomic_DNA"/>
</dbReference>
<feature type="compositionally biased region" description="Basic and acidic residues" evidence="1">
    <location>
        <begin position="94"/>
        <end position="103"/>
    </location>
</feature>
<evidence type="ECO:0000256" key="1">
    <source>
        <dbReference type="SAM" id="MobiDB-lite"/>
    </source>
</evidence>
<dbReference type="OrthoDB" id="1145132at2"/>
<accession>K9HC25</accession>
<keyword evidence="2" id="KW-1133">Transmembrane helix</keyword>